<evidence type="ECO:0000256" key="5">
    <source>
        <dbReference type="ARBA" id="ARBA00022840"/>
    </source>
</evidence>
<name>A0AAP0RBC3_LIQFO</name>
<dbReference type="Pfam" id="PF03330">
    <property type="entry name" value="DPBB_1"/>
    <property type="match status" value="1"/>
</dbReference>
<dbReference type="PROSITE" id="PS50011">
    <property type="entry name" value="PROTEIN_KINASE_DOM"/>
    <property type="match status" value="1"/>
</dbReference>
<gene>
    <name evidence="11" type="ORF">L1049_019208</name>
</gene>
<evidence type="ECO:0000259" key="10">
    <source>
        <dbReference type="PROSITE" id="PS50948"/>
    </source>
</evidence>
<dbReference type="FunFam" id="1.10.510.10:FF:000384">
    <property type="entry name" value="G-type lectin S-receptor-like serine/threonine-protein kinase"/>
    <property type="match status" value="1"/>
</dbReference>
<dbReference type="InterPro" id="IPR017441">
    <property type="entry name" value="Protein_kinase_ATP_BS"/>
</dbReference>
<dbReference type="PROSITE" id="PS50842">
    <property type="entry name" value="EXPANSIN_EG45"/>
    <property type="match status" value="1"/>
</dbReference>
<feature type="domain" description="Expansin-like EG45" evidence="9">
    <location>
        <begin position="40"/>
        <end position="138"/>
    </location>
</feature>
<protein>
    <recommendedName>
        <fullName evidence="13">Protein kinase domain-containing protein</fullName>
    </recommendedName>
</protein>
<keyword evidence="2" id="KW-0808">Transferase</keyword>
<dbReference type="InterPro" id="IPR000719">
    <property type="entry name" value="Prot_kinase_dom"/>
</dbReference>
<feature type="domain" description="Protein kinase" evidence="8">
    <location>
        <begin position="479"/>
        <end position="747"/>
    </location>
</feature>
<keyword evidence="7" id="KW-0732">Signal</keyword>
<dbReference type="InterPro" id="IPR036908">
    <property type="entry name" value="RlpA-like_sf"/>
</dbReference>
<dbReference type="PANTHER" id="PTHR27002:SF1055">
    <property type="entry name" value="RECEPTOR-LIKE SERINE_THREONINE-PROTEIN KINASE"/>
    <property type="match status" value="1"/>
</dbReference>
<dbReference type="InterPro" id="IPR007112">
    <property type="entry name" value="Expansin/allergen_DPBB_dom"/>
</dbReference>
<dbReference type="Gene3D" id="2.40.40.10">
    <property type="entry name" value="RlpA-like domain"/>
    <property type="match status" value="1"/>
</dbReference>
<keyword evidence="12" id="KW-1185">Reference proteome</keyword>
<accession>A0AAP0RBC3</accession>
<dbReference type="Gene3D" id="3.30.200.20">
    <property type="entry name" value="Phosphorylase Kinase, domain 1"/>
    <property type="match status" value="1"/>
</dbReference>
<dbReference type="CDD" id="cd22269">
    <property type="entry name" value="DPBB_EG45-like"/>
    <property type="match status" value="1"/>
</dbReference>
<dbReference type="EMBL" id="JBBPBK010000012">
    <property type="protein sequence ID" value="KAK9274394.1"/>
    <property type="molecule type" value="Genomic_DNA"/>
</dbReference>
<dbReference type="FunFam" id="3.30.200.20:FF:000466">
    <property type="entry name" value="Putative LRR receptor-like serine/threonine-protein kinase"/>
    <property type="match status" value="1"/>
</dbReference>
<proteinExistence type="predicted"/>
<dbReference type="CDD" id="cd14066">
    <property type="entry name" value="STKc_IRAK"/>
    <property type="match status" value="1"/>
</dbReference>
<dbReference type="AlphaFoldDB" id="A0AAP0RBC3"/>
<keyword evidence="3 6" id="KW-0547">Nucleotide-binding</keyword>
<dbReference type="GO" id="GO:0005524">
    <property type="term" value="F:ATP binding"/>
    <property type="evidence" value="ECO:0007669"/>
    <property type="project" value="UniProtKB-UniRule"/>
</dbReference>
<dbReference type="GO" id="GO:0005886">
    <property type="term" value="C:plasma membrane"/>
    <property type="evidence" value="ECO:0007669"/>
    <property type="project" value="TreeGrafter"/>
</dbReference>
<dbReference type="Gene3D" id="1.10.510.10">
    <property type="entry name" value="Transferase(Phosphotransferase) domain 1"/>
    <property type="match status" value="1"/>
</dbReference>
<dbReference type="PANTHER" id="PTHR27002">
    <property type="entry name" value="RECEPTOR-LIKE SERINE/THREONINE-PROTEIN KINASE SD1-8"/>
    <property type="match status" value="1"/>
</dbReference>
<feature type="signal peptide" evidence="7">
    <location>
        <begin position="1"/>
        <end position="26"/>
    </location>
</feature>
<dbReference type="SUPFAM" id="SSF50685">
    <property type="entry name" value="Barwin-like endoglucanases"/>
    <property type="match status" value="1"/>
</dbReference>
<reference evidence="11 12" key="1">
    <citation type="journal article" date="2024" name="Plant J.">
        <title>Genome sequences and population genomics reveal climatic adaptation and genomic divergence between two closely related sweetgum species.</title>
        <authorList>
            <person name="Xu W.Q."/>
            <person name="Ren C.Q."/>
            <person name="Zhang X.Y."/>
            <person name="Comes H.P."/>
            <person name="Liu X.H."/>
            <person name="Li Y.G."/>
            <person name="Kettle C.J."/>
            <person name="Jalonen R."/>
            <person name="Gaisberger H."/>
            <person name="Ma Y.Z."/>
            <person name="Qiu Y.X."/>
        </authorList>
    </citation>
    <scope>NUCLEOTIDE SEQUENCE [LARGE SCALE GENOMIC DNA]</scope>
    <source>
        <strain evidence="11">Hangzhou</strain>
    </source>
</reference>
<dbReference type="InterPro" id="IPR011009">
    <property type="entry name" value="Kinase-like_dom_sf"/>
</dbReference>
<feature type="chain" id="PRO_5042817420" description="Protein kinase domain-containing protein" evidence="7">
    <location>
        <begin position="27"/>
        <end position="766"/>
    </location>
</feature>
<dbReference type="PROSITE" id="PS00108">
    <property type="entry name" value="PROTEIN_KINASE_ST"/>
    <property type="match status" value="1"/>
</dbReference>
<feature type="binding site" evidence="6">
    <location>
        <position position="507"/>
    </location>
    <ligand>
        <name>ATP</name>
        <dbReference type="ChEBI" id="CHEBI:30616"/>
    </ligand>
</feature>
<evidence type="ECO:0000256" key="1">
    <source>
        <dbReference type="ARBA" id="ARBA00022527"/>
    </source>
</evidence>
<feature type="domain" description="Apple" evidence="10">
    <location>
        <begin position="289"/>
        <end position="373"/>
    </location>
</feature>
<organism evidence="11 12">
    <name type="scientific">Liquidambar formosana</name>
    <name type="common">Formosan gum</name>
    <dbReference type="NCBI Taxonomy" id="63359"/>
    <lineage>
        <taxon>Eukaryota</taxon>
        <taxon>Viridiplantae</taxon>
        <taxon>Streptophyta</taxon>
        <taxon>Embryophyta</taxon>
        <taxon>Tracheophyta</taxon>
        <taxon>Spermatophyta</taxon>
        <taxon>Magnoliopsida</taxon>
        <taxon>eudicotyledons</taxon>
        <taxon>Gunneridae</taxon>
        <taxon>Pentapetalae</taxon>
        <taxon>Saxifragales</taxon>
        <taxon>Altingiaceae</taxon>
        <taxon>Liquidambar</taxon>
    </lineage>
</organism>
<evidence type="ECO:0000256" key="7">
    <source>
        <dbReference type="SAM" id="SignalP"/>
    </source>
</evidence>
<evidence type="ECO:0000256" key="3">
    <source>
        <dbReference type="ARBA" id="ARBA00022741"/>
    </source>
</evidence>
<evidence type="ECO:0000256" key="4">
    <source>
        <dbReference type="ARBA" id="ARBA00022777"/>
    </source>
</evidence>
<dbReference type="SMART" id="SM00220">
    <property type="entry name" value="S_TKc"/>
    <property type="match status" value="1"/>
</dbReference>
<evidence type="ECO:0000259" key="8">
    <source>
        <dbReference type="PROSITE" id="PS50011"/>
    </source>
</evidence>
<evidence type="ECO:0000256" key="2">
    <source>
        <dbReference type="ARBA" id="ARBA00022679"/>
    </source>
</evidence>
<dbReference type="InterPro" id="IPR003609">
    <property type="entry name" value="Pan_app"/>
</dbReference>
<dbReference type="PROSITE" id="PS00107">
    <property type="entry name" value="PROTEIN_KINASE_ATP"/>
    <property type="match status" value="1"/>
</dbReference>
<evidence type="ECO:0000313" key="11">
    <source>
        <dbReference type="EMBL" id="KAK9274394.1"/>
    </source>
</evidence>
<evidence type="ECO:0000259" key="9">
    <source>
        <dbReference type="PROSITE" id="PS50842"/>
    </source>
</evidence>
<dbReference type="InterPro" id="IPR008271">
    <property type="entry name" value="Ser/Thr_kinase_AS"/>
</dbReference>
<dbReference type="SUPFAM" id="SSF56112">
    <property type="entry name" value="Protein kinase-like (PK-like)"/>
    <property type="match status" value="1"/>
</dbReference>
<sequence length="766" mass="85580">MPKPELLLQWLLLFLSILQFFHVSHADLGTAAQYSGPYIPTACYGKDSSQFPSSNLFASAGEGIWDNGAACGRQYLVWCISAVVPKTCIPGQTIQVEIIDRALSSASRPSNNGATIVLSNTAFGTIANASASSINVEYLQFTLWSKAPRGSYGSGVWKSIRGGLKEFVKRVRFRIGDGRRVKFWLDCWCGNSPLAIIFPQLFLIARNEEVWVADYVDWAMGDRLVWNIDLVRDLHEWEIDEVLLLLEILSTVDVHWGTEDRILWDKGRDDKFSVGIFFHSLQRTREAECKDNGGKFLEMNGSMQAASMFVSSYFGMGFRNCEMVCRSNCSCSAFASSVQDDQHETVCQLYYGDINDLSSTVKKGSGVVFVRPTQQDGKLKIWQWCVILISTKALLTMSIIVLCCRRRRRNGKFVLSLPKYWAMVDDMNRRAEMGEIQLSIYAGHIDHVRSANQHELGRGNEQELQSFSISSVRRATNNFALANNLGQGGFGSVYKGILPQEQEIAVKRLSIGSKQGLREFENEVTLISKCAHKNLVRLLGYCKEGVEKMIIYEYMPNKSLDSSIFESLRRESLEWGKLVSIIEGIAQGLAYLHQSRIIHCDLKASNILMDSDMNPKISDFGISRIFRENETRVIISKVIGTIGYMAPEYVFNSICSVKSDVYSFGIIVLEIVSGKKITGSYGPDQSLTLLSYAYKLCKKGKSIELVDPTLVDSCSANEVPRLVQLGLLCVQKEAANRPTMEQVVYWLGTPAATLPLPGKPPLVSTT</sequence>
<dbReference type="Pfam" id="PF08276">
    <property type="entry name" value="PAN_2"/>
    <property type="match status" value="1"/>
</dbReference>
<dbReference type="InterPro" id="IPR009009">
    <property type="entry name" value="RlpA-like_DPBB"/>
</dbReference>
<dbReference type="PROSITE" id="PS50948">
    <property type="entry name" value="PAN"/>
    <property type="match status" value="1"/>
</dbReference>
<dbReference type="Proteomes" id="UP001415857">
    <property type="component" value="Unassembled WGS sequence"/>
</dbReference>
<dbReference type="InterPro" id="IPR001245">
    <property type="entry name" value="Ser-Thr/Tyr_kinase_cat_dom"/>
</dbReference>
<keyword evidence="4" id="KW-0418">Kinase</keyword>
<evidence type="ECO:0008006" key="13">
    <source>
        <dbReference type="Google" id="ProtNLM"/>
    </source>
</evidence>
<keyword evidence="5 6" id="KW-0067">ATP-binding</keyword>
<dbReference type="Pfam" id="PF07714">
    <property type="entry name" value="PK_Tyr_Ser-Thr"/>
    <property type="match status" value="1"/>
</dbReference>
<comment type="caution">
    <text evidence="11">The sequence shown here is derived from an EMBL/GenBank/DDBJ whole genome shotgun (WGS) entry which is preliminary data.</text>
</comment>
<evidence type="ECO:0000256" key="6">
    <source>
        <dbReference type="PROSITE-ProRule" id="PRU10141"/>
    </source>
</evidence>
<keyword evidence="1" id="KW-0723">Serine/threonine-protein kinase</keyword>
<dbReference type="GO" id="GO:0004674">
    <property type="term" value="F:protein serine/threonine kinase activity"/>
    <property type="evidence" value="ECO:0007669"/>
    <property type="project" value="UniProtKB-KW"/>
</dbReference>
<evidence type="ECO:0000313" key="12">
    <source>
        <dbReference type="Proteomes" id="UP001415857"/>
    </source>
</evidence>